<comment type="pathway">
    <text evidence="3 8">Cofactor biosynthesis; tetrahydrofolate biosynthesis; 2-amino-4-hydroxy-6-hydroxymethyl-7,8-dihydropteridine diphosphate from 7,8-dihydroneopterin triphosphate: step 3/4.</text>
</comment>
<keyword evidence="7 8" id="KW-0456">Lyase</keyword>
<evidence type="ECO:0000256" key="8">
    <source>
        <dbReference type="RuleBase" id="RU362079"/>
    </source>
</evidence>
<dbReference type="NCBIfam" id="TIGR00526">
    <property type="entry name" value="folB_dom"/>
    <property type="match status" value="1"/>
</dbReference>
<dbReference type="SMART" id="SM00905">
    <property type="entry name" value="FolB"/>
    <property type="match status" value="1"/>
</dbReference>
<keyword evidence="5 8" id="KW-0289">Folate biosynthesis</keyword>
<dbReference type="NCBIfam" id="TIGR00525">
    <property type="entry name" value="folB"/>
    <property type="match status" value="1"/>
</dbReference>
<dbReference type="PANTHER" id="PTHR42844:SF1">
    <property type="entry name" value="DIHYDRONEOPTERIN ALDOLASE 1-RELATED"/>
    <property type="match status" value="1"/>
</dbReference>
<evidence type="ECO:0000313" key="10">
    <source>
        <dbReference type="EMBL" id="SPS06815.1"/>
    </source>
</evidence>
<dbReference type="UniPathway" id="UPA00077">
    <property type="reaction ID" value="UER00154"/>
</dbReference>
<dbReference type="InterPro" id="IPR043133">
    <property type="entry name" value="GTP-CH-I_C/QueF"/>
</dbReference>
<dbReference type="GO" id="GO:0016853">
    <property type="term" value="F:isomerase activity"/>
    <property type="evidence" value="ECO:0007669"/>
    <property type="project" value="UniProtKB-KW"/>
</dbReference>
<evidence type="ECO:0000256" key="1">
    <source>
        <dbReference type="ARBA" id="ARBA00000693"/>
    </source>
</evidence>
<evidence type="ECO:0000259" key="9">
    <source>
        <dbReference type="SMART" id="SM00905"/>
    </source>
</evidence>
<comment type="catalytic activity">
    <reaction evidence="1">
        <text>7,8-dihydroneopterin = 7,8-dihydromonapterin</text>
        <dbReference type="Rhea" id="RHEA:45328"/>
        <dbReference type="ChEBI" id="CHEBI:17001"/>
        <dbReference type="ChEBI" id="CHEBI:71175"/>
        <dbReference type="EC" id="5.1.99.8"/>
    </reaction>
</comment>
<reference evidence="10" key="1">
    <citation type="submission" date="2018-05" db="EMBL/GenBank/DDBJ databases">
        <authorList>
            <person name="Lanie J.A."/>
            <person name="Ng W.-L."/>
            <person name="Kazmierczak K.M."/>
            <person name="Andrzejewski T.M."/>
            <person name="Davidsen T.M."/>
            <person name="Wayne K.J."/>
            <person name="Tettelin H."/>
            <person name="Glass J.I."/>
            <person name="Rusch D."/>
            <person name="Podicherti R."/>
            <person name="Tsui H.-C.T."/>
            <person name="Winkler M.E."/>
        </authorList>
    </citation>
    <scope>NUCLEOTIDE SEQUENCE</scope>
    <source>
        <strain evidence="10">KNB</strain>
    </source>
</reference>
<gene>
    <name evidence="10" type="primary">folB</name>
    <name evidence="10" type="ORF">NITFAB_2412</name>
</gene>
<organism evidence="10">
    <name type="scientific">Candidatus Nitrotoga fabula</name>
    <dbReference type="NCBI Taxonomy" id="2182327"/>
    <lineage>
        <taxon>Bacteria</taxon>
        <taxon>Pseudomonadati</taxon>
        <taxon>Pseudomonadota</taxon>
        <taxon>Betaproteobacteria</taxon>
        <taxon>Nitrosomonadales</taxon>
        <taxon>Gallionellaceae</taxon>
        <taxon>Candidatus Nitrotoga</taxon>
    </lineage>
</organism>
<name>A0A2X0SPG5_9PROT</name>
<dbReference type="InterPro" id="IPR006157">
    <property type="entry name" value="FolB_dom"/>
</dbReference>
<dbReference type="EC" id="4.1.2.25" evidence="8"/>
<dbReference type="Gene3D" id="3.30.1130.10">
    <property type="match status" value="1"/>
</dbReference>
<protein>
    <recommendedName>
        <fullName evidence="8">7,8-dihydroneopterin aldolase</fullName>
        <ecNumber evidence="8">4.1.2.25</ecNumber>
    </recommendedName>
</protein>
<keyword evidence="6" id="KW-0413">Isomerase</keyword>
<evidence type="ECO:0000256" key="3">
    <source>
        <dbReference type="ARBA" id="ARBA00005013"/>
    </source>
</evidence>
<evidence type="ECO:0000256" key="2">
    <source>
        <dbReference type="ARBA" id="ARBA00001353"/>
    </source>
</evidence>
<dbReference type="GO" id="GO:0005737">
    <property type="term" value="C:cytoplasm"/>
    <property type="evidence" value="ECO:0007669"/>
    <property type="project" value="TreeGrafter"/>
</dbReference>
<evidence type="ECO:0000256" key="6">
    <source>
        <dbReference type="ARBA" id="ARBA00023235"/>
    </source>
</evidence>
<evidence type="ECO:0000256" key="4">
    <source>
        <dbReference type="ARBA" id="ARBA00005708"/>
    </source>
</evidence>
<dbReference type="SUPFAM" id="SSF55620">
    <property type="entry name" value="Tetrahydrobiopterin biosynthesis enzymes-like"/>
    <property type="match status" value="1"/>
</dbReference>
<feature type="domain" description="Dihydroneopterin aldolase/epimerase" evidence="9">
    <location>
        <begin position="4"/>
        <end position="114"/>
    </location>
</feature>
<dbReference type="PANTHER" id="PTHR42844">
    <property type="entry name" value="DIHYDRONEOPTERIN ALDOLASE 1-RELATED"/>
    <property type="match status" value="1"/>
</dbReference>
<evidence type="ECO:0000256" key="5">
    <source>
        <dbReference type="ARBA" id="ARBA00022909"/>
    </source>
</evidence>
<comment type="similarity">
    <text evidence="4 8">Belongs to the DHNA family.</text>
</comment>
<dbReference type="GO" id="GO:0046654">
    <property type="term" value="P:tetrahydrofolate biosynthetic process"/>
    <property type="evidence" value="ECO:0007669"/>
    <property type="project" value="UniProtKB-UniRule"/>
</dbReference>
<evidence type="ECO:0000256" key="7">
    <source>
        <dbReference type="ARBA" id="ARBA00023239"/>
    </source>
</evidence>
<dbReference type="FunFam" id="3.30.1130.10:FF:000002">
    <property type="entry name" value="7,8-dihydroneopterin aldolase"/>
    <property type="match status" value="1"/>
</dbReference>
<sequence length="127" mass="14584">MDIIFLRELKVETLIGVYEWEKRVPQTLQLDMEIALPTSRACQTDDIQDALDYSEIVSHIQNALGSHHFNLLEALAEHIAQILLVDFNVPWVRISAAKINAIRNCQRIGIRIERWKESFCPAQSPDS</sequence>
<dbReference type="EMBL" id="LS423452">
    <property type="protein sequence ID" value="SPS06815.1"/>
    <property type="molecule type" value="Genomic_DNA"/>
</dbReference>
<dbReference type="InterPro" id="IPR006156">
    <property type="entry name" value="Dihydroneopterin_aldolase"/>
</dbReference>
<comment type="function">
    <text evidence="8">Catalyzes the conversion of 7,8-dihydroneopterin to 6-hydroxymethyl-7,8-dihydropterin.</text>
</comment>
<dbReference type="AlphaFoldDB" id="A0A2X0SPG5"/>
<proteinExistence type="inferred from homology"/>
<accession>A0A2X0SPG5</accession>
<comment type="catalytic activity">
    <reaction evidence="2 8">
        <text>7,8-dihydroneopterin = 6-hydroxymethyl-7,8-dihydropterin + glycolaldehyde</text>
        <dbReference type="Rhea" id="RHEA:10540"/>
        <dbReference type="ChEBI" id="CHEBI:17001"/>
        <dbReference type="ChEBI" id="CHEBI:17071"/>
        <dbReference type="ChEBI" id="CHEBI:44841"/>
        <dbReference type="EC" id="4.1.2.25"/>
    </reaction>
</comment>
<dbReference type="GO" id="GO:0004150">
    <property type="term" value="F:dihydroneopterin aldolase activity"/>
    <property type="evidence" value="ECO:0007669"/>
    <property type="project" value="UniProtKB-UniRule"/>
</dbReference>
<dbReference type="GO" id="GO:0046656">
    <property type="term" value="P:folic acid biosynthetic process"/>
    <property type="evidence" value="ECO:0007669"/>
    <property type="project" value="UniProtKB-UniRule"/>
</dbReference>
<dbReference type="Pfam" id="PF02152">
    <property type="entry name" value="FolB"/>
    <property type="match status" value="1"/>
</dbReference>